<evidence type="ECO:0000256" key="4">
    <source>
        <dbReference type="ARBA" id="ARBA00022737"/>
    </source>
</evidence>
<accession>A0AAW0WFX0</accession>
<feature type="domain" description="C2H2-type" evidence="13">
    <location>
        <begin position="394"/>
        <end position="421"/>
    </location>
</feature>
<evidence type="ECO:0000256" key="7">
    <source>
        <dbReference type="ARBA" id="ARBA00023015"/>
    </source>
</evidence>
<feature type="domain" description="C2H2-type" evidence="13">
    <location>
        <begin position="589"/>
        <end position="616"/>
    </location>
</feature>
<feature type="compositionally biased region" description="Low complexity" evidence="12">
    <location>
        <begin position="14"/>
        <end position="24"/>
    </location>
</feature>
<keyword evidence="4" id="KW-0677">Repeat</keyword>
<keyword evidence="5 11" id="KW-0863">Zinc-finger</keyword>
<keyword evidence="3" id="KW-0479">Metal-binding</keyword>
<dbReference type="FunFam" id="3.30.160.60:FF:001370">
    <property type="entry name" value="Zinc finger protein"/>
    <property type="match status" value="1"/>
</dbReference>
<keyword evidence="8" id="KW-0238">DNA-binding</keyword>
<feature type="region of interest" description="Disordered" evidence="12">
    <location>
        <begin position="1"/>
        <end position="24"/>
    </location>
</feature>
<dbReference type="FunFam" id="3.30.160.60:FF:000690">
    <property type="entry name" value="Zinc finger protein 354C"/>
    <property type="match status" value="1"/>
</dbReference>
<evidence type="ECO:0000256" key="10">
    <source>
        <dbReference type="ARBA" id="ARBA00023242"/>
    </source>
</evidence>
<comment type="subcellular location">
    <subcellularLocation>
        <location evidence="1">Nucleus</location>
    </subcellularLocation>
</comment>
<comment type="caution">
    <text evidence="14">The sequence shown here is derived from an EMBL/GenBank/DDBJ whole genome shotgun (WGS) entry which is preliminary data.</text>
</comment>
<name>A0AAW0WFX0_CHEQU</name>
<dbReference type="Pfam" id="PF13912">
    <property type="entry name" value="zf-C2H2_6"/>
    <property type="match status" value="2"/>
</dbReference>
<feature type="compositionally biased region" description="Basic and acidic residues" evidence="12">
    <location>
        <begin position="230"/>
        <end position="245"/>
    </location>
</feature>
<evidence type="ECO:0000313" key="14">
    <source>
        <dbReference type="EMBL" id="KAK8730937.1"/>
    </source>
</evidence>
<dbReference type="PROSITE" id="PS50157">
    <property type="entry name" value="ZINC_FINGER_C2H2_2"/>
    <property type="match status" value="11"/>
</dbReference>
<dbReference type="Pfam" id="PF00096">
    <property type="entry name" value="zf-C2H2"/>
    <property type="match status" value="7"/>
</dbReference>
<feature type="compositionally biased region" description="Acidic residues" evidence="12">
    <location>
        <begin position="312"/>
        <end position="331"/>
    </location>
</feature>
<dbReference type="FunFam" id="3.30.160.60:FF:000446">
    <property type="entry name" value="Zinc finger protein"/>
    <property type="match status" value="1"/>
</dbReference>
<protein>
    <recommendedName>
        <fullName evidence="13">C2H2-type domain-containing protein</fullName>
    </recommendedName>
</protein>
<feature type="domain" description="C2H2-type" evidence="13">
    <location>
        <begin position="422"/>
        <end position="449"/>
    </location>
</feature>
<evidence type="ECO:0000256" key="8">
    <source>
        <dbReference type="ARBA" id="ARBA00023125"/>
    </source>
</evidence>
<feature type="compositionally biased region" description="Basic and acidic residues" evidence="12">
    <location>
        <begin position="298"/>
        <end position="308"/>
    </location>
</feature>
<evidence type="ECO:0000259" key="13">
    <source>
        <dbReference type="PROSITE" id="PS50157"/>
    </source>
</evidence>
<evidence type="ECO:0000256" key="6">
    <source>
        <dbReference type="ARBA" id="ARBA00022833"/>
    </source>
</evidence>
<comment type="similarity">
    <text evidence="2">Belongs to the krueppel C2H2-type zinc-finger protein family.</text>
</comment>
<dbReference type="GO" id="GO:0003682">
    <property type="term" value="F:chromatin binding"/>
    <property type="evidence" value="ECO:0007669"/>
    <property type="project" value="UniProtKB-ARBA"/>
</dbReference>
<evidence type="ECO:0000256" key="2">
    <source>
        <dbReference type="ARBA" id="ARBA00006991"/>
    </source>
</evidence>
<feature type="domain" description="C2H2-type" evidence="13">
    <location>
        <begin position="478"/>
        <end position="505"/>
    </location>
</feature>
<dbReference type="FunFam" id="3.30.160.60:FF:002343">
    <property type="entry name" value="Zinc finger protein 33A"/>
    <property type="match status" value="1"/>
</dbReference>
<feature type="domain" description="C2H2-type" evidence="13">
    <location>
        <begin position="535"/>
        <end position="560"/>
    </location>
</feature>
<dbReference type="InterPro" id="IPR013087">
    <property type="entry name" value="Znf_C2H2_type"/>
</dbReference>
<keyword evidence="15" id="KW-1185">Reference proteome</keyword>
<dbReference type="Gene3D" id="3.30.160.60">
    <property type="entry name" value="Classic Zinc Finger"/>
    <property type="match status" value="10"/>
</dbReference>
<feature type="compositionally biased region" description="Basic and acidic residues" evidence="12">
    <location>
        <begin position="276"/>
        <end position="287"/>
    </location>
</feature>
<dbReference type="AlphaFoldDB" id="A0AAW0WFX0"/>
<evidence type="ECO:0000256" key="5">
    <source>
        <dbReference type="ARBA" id="ARBA00022771"/>
    </source>
</evidence>
<dbReference type="PANTHER" id="PTHR23226">
    <property type="entry name" value="ZINC FINGER AND SCAN DOMAIN-CONTAINING"/>
    <property type="match status" value="1"/>
</dbReference>
<evidence type="ECO:0000256" key="11">
    <source>
        <dbReference type="PROSITE-ProRule" id="PRU00042"/>
    </source>
</evidence>
<dbReference type="FunFam" id="3.30.160.60:FF:001498">
    <property type="entry name" value="Zinc finger protein 404"/>
    <property type="match status" value="1"/>
</dbReference>
<evidence type="ECO:0000256" key="3">
    <source>
        <dbReference type="ARBA" id="ARBA00022723"/>
    </source>
</evidence>
<dbReference type="FunFam" id="3.30.160.60:FF:000100">
    <property type="entry name" value="Zinc finger 45-like"/>
    <property type="match status" value="1"/>
</dbReference>
<reference evidence="14 15" key="1">
    <citation type="journal article" date="2024" name="BMC Genomics">
        <title>Genome assembly of redclaw crayfish (Cherax quadricarinatus) provides insights into its immune adaptation and hypoxia tolerance.</title>
        <authorList>
            <person name="Liu Z."/>
            <person name="Zheng J."/>
            <person name="Li H."/>
            <person name="Fang K."/>
            <person name="Wang S."/>
            <person name="He J."/>
            <person name="Zhou D."/>
            <person name="Weng S."/>
            <person name="Chi M."/>
            <person name="Gu Z."/>
            <person name="He J."/>
            <person name="Li F."/>
            <person name="Wang M."/>
        </authorList>
    </citation>
    <scope>NUCLEOTIDE SEQUENCE [LARGE SCALE GENOMIC DNA]</scope>
    <source>
        <strain evidence="14">ZL_2023a</strain>
    </source>
</reference>
<keyword evidence="6" id="KW-0862">Zinc</keyword>
<keyword evidence="7" id="KW-0805">Transcription regulation</keyword>
<dbReference type="GO" id="GO:0000981">
    <property type="term" value="F:DNA-binding transcription factor activity, RNA polymerase II-specific"/>
    <property type="evidence" value="ECO:0007669"/>
    <property type="project" value="TreeGrafter"/>
</dbReference>
<keyword evidence="10" id="KW-0539">Nucleus</keyword>
<dbReference type="SMART" id="SM00355">
    <property type="entry name" value="ZnF_C2H2"/>
    <property type="match status" value="11"/>
</dbReference>
<proteinExistence type="inferred from homology"/>
<organism evidence="14 15">
    <name type="scientific">Cherax quadricarinatus</name>
    <name type="common">Australian red claw crayfish</name>
    <dbReference type="NCBI Taxonomy" id="27406"/>
    <lineage>
        <taxon>Eukaryota</taxon>
        <taxon>Metazoa</taxon>
        <taxon>Ecdysozoa</taxon>
        <taxon>Arthropoda</taxon>
        <taxon>Crustacea</taxon>
        <taxon>Multicrustacea</taxon>
        <taxon>Malacostraca</taxon>
        <taxon>Eumalacostraca</taxon>
        <taxon>Eucarida</taxon>
        <taxon>Decapoda</taxon>
        <taxon>Pleocyemata</taxon>
        <taxon>Astacidea</taxon>
        <taxon>Parastacoidea</taxon>
        <taxon>Parastacidae</taxon>
        <taxon>Cherax</taxon>
    </lineage>
</organism>
<dbReference type="EMBL" id="JARKIK010000062">
    <property type="protein sequence ID" value="KAK8730937.1"/>
    <property type="molecule type" value="Genomic_DNA"/>
</dbReference>
<evidence type="ECO:0000256" key="1">
    <source>
        <dbReference type="ARBA" id="ARBA00004123"/>
    </source>
</evidence>
<dbReference type="Proteomes" id="UP001445076">
    <property type="component" value="Unassembled WGS sequence"/>
</dbReference>
<dbReference type="GO" id="GO:0032502">
    <property type="term" value="P:developmental process"/>
    <property type="evidence" value="ECO:0007669"/>
    <property type="project" value="UniProtKB-ARBA"/>
</dbReference>
<feature type="domain" description="C2H2-type" evidence="13">
    <location>
        <begin position="561"/>
        <end position="588"/>
    </location>
</feature>
<dbReference type="PROSITE" id="PS00028">
    <property type="entry name" value="ZINC_FINGER_C2H2_1"/>
    <property type="match status" value="9"/>
</dbReference>
<feature type="domain" description="C2H2-type" evidence="13">
    <location>
        <begin position="506"/>
        <end position="534"/>
    </location>
</feature>
<keyword evidence="9" id="KW-0804">Transcription</keyword>
<dbReference type="SUPFAM" id="SSF57667">
    <property type="entry name" value="beta-beta-alpha zinc fingers"/>
    <property type="match status" value="5"/>
</dbReference>
<gene>
    <name evidence="14" type="ORF">OTU49_007711</name>
</gene>
<dbReference type="GO" id="GO:0000978">
    <property type="term" value="F:RNA polymerase II cis-regulatory region sequence-specific DNA binding"/>
    <property type="evidence" value="ECO:0007669"/>
    <property type="project" value="TreeGrafter"/>
</dbReference>
<feature type="domain" description="C2H2-type" evidence="13">
    <location>
        <begin position="646"/>
        <end position="674"/>
    </location>
</feature>
<feature type="region of interest" description="Disordered" evidence="12">
    <location>
        <begin position="228"/>
        <end position="342"/>
    </location>
</feature>
<dbReference type="GO" id="GO:0005634">
    <property type="term" value="C:nucleus"/>
    <property type="evidence" value="ECO:0007669"/>
    <property type="project" value="UniProtKB-SubCell"/>
</dbReference>
<evidence type="ECO:0000313" key="15">
    <source>
        <dbReference type="Proteomes" id="UP001445076"/>
    </source>
</evidence>
<feature type="domain" description="C2H2-type" evidence="13">
    <location>
        <begin position="617"/>
        <end position="645"/>
    </location>
</feature>
<sequence>MVSRLVRAATTMGSNQNPKSQSKSKVIIKAVATKSRKQGSTGAATKNNHAKHLIIKTSTGEVDNSLGIDVPLIDTSEGDVTITPALVESEIDNEGATTTLNGWKLAKRKAKNHIGSLQDGGTSENGVNVVTKSVARNTTKMISSTRTKTSKSNTKKGRSVEKITITTNTGKGKAQLLNEVQNPMKEDSKIVITSGLGKEEASQKVTAAAASTPPVDKAVELTGETLKLTGRGEKKQTVTKKETKRASKSSKKTLETDTNKKSGIQKAKKNSIFTDKIQDIPEEKNADKAGGIPAKKSSAKDKLDKDGGGGESSDDGMDIDIQNIDDDDEASSDATDFDSRDPNEEHVIVLKECESEVDENNKRKKFKCAICGKFSTAKADLLKHVRIHTGERPFKCKICNATFVQITALRGHETIHTGEKPFTCDICMKSFALKDRLRLHMRVHTGEKPHKCNKCNQAFARRSQVTQHLRVHTGEKAYECAECGARFTSYHTLKGHLMAHRGVKEFQCGACGKKFIRVEGLYKHIRMVHRGSRPYYCNLCGKAFKGHLQQHMRLHLGVRPFECSTCKATFTQNSQLTVHMRIHTGERPYKCQICGAAFAHSSACKIHMRSHTGEKPFQCVLCSAAFSQLPHLKKHMKCVHNAVKPYLCTICKDFFQTQSELDGHERTDHGMDKSAEQEAEEMVEESTLARLRNRLAVLLYRISSEERRCKFGFGHRLVDEVLKLSLESSGHVPINDKSLSRLDELRKNVLLLLKWTIPKDTLEEYHKNNMTVDEVLDMLTT</sequence>
<evidence type="ECO:0000256" key="12">
    <source>
        <dbReference type="SAM" id="MobiDB-lite"/>
    </source>
</evidence>
<feature type="domain" description="C2H2-type" evidence="13">
    <location>
        <begin position="450"/>
        <end position="477"/>
    </location>
</feature>
<dbReference type="FunFam" id="3.30.160.60:FF:001480">
    <property type="entry name" value="Si:cabz01071911.3"/>
    <property type="match status" value="1"/>
</dbReference>
<dbReference type="PANTHER" id="PTHR23226:SF416">
    <property type="entry name" value="FI01424P"/>
    <property type="match status" value="1"/>
</dbReference>
<dbReference type="GO" id="GO:0008270">
    <property type="term" value="F:zinc ion binding"/>
    <property type="evidence" value="ECO:0007669"/>
    <property type="project" value="UniProtKB-KW"/>
</dbReference>
<dbReference type="InterPro" id="IPR036236">
    <property type="entry name" value="Znf_C2H2_sf"/>
</dbReference>
<dbReference type="FunFam" id="3.30.160.60:FF:000202">
    <property type="entry name" value="Zinc finger protein 574"/>
    <property type="match status" value="1"/>
</dbReference>
<feature type="domain" description="C2H2-type" evidence="13">
    <location>
        <begin position="366"/>
        <end position="393"/>
    </location>
</feature>
<evidence type="ECO:0000256" key="9">
    <source>
        <dbReference type="ARBA" id="ARBA00023163"/>
    </source>
</evidence>